<protein>
    <submittedName>
        <fullName evidence="8">ATP-dependent RNA helicase HrpB</fullName>
        <ecNumber evidence="8">3.6.4.13</ecNumber>
    </submittedName>
</protein>
<dbReference type="Pfam" id="PF21010">
    <property type="entry name" value="HA2_C"/>
    <property type="match status" value="1"/>
</dbReference>
<evidence type="ECO:0000259" key="6">
    <source>
        <dbReference type="PROSITE" id="PS51192"/>
    </source>
</evidence>
<dbReference type="GO" id="GO:0005524">
    <property type="term" value="F:ATP binding"/>
    <property type="evidence" value="ECO:0007669"/>
    <property type="project" value="UniProtKB-KW"/>
</dbReference>
<dbReference type="InterPro" id="IPR011709">
    <property type="entry name" value="DEAD-box_helicase_OB_fold"/>
</dbReference>
<feature type="compositionally biased region" description="Polar residues" evidence="5">
    <location>
        <begin position="1"/>
        <end position="20"/>
    </location>
</feature>
<dbReference type="CDD" id="cd18791">
    <property type="entry name" value="SF2_C_RHA"/>
    <property type="match status" value="1"/>
</dbReference>
<feature type="compositionally biased region" description="Basic residues" evidence="5">
    <location>
        <begin position="40"/>
        <end position="57"/>
    </location>
</feature>
<dbReference type="KEGG" id="ccho:CCHOA_06835"/>
<dbReference type="InterPro" id="IPR011545">
    <property type="entry name" value="DEAD/DEAH_box_helicase_dom"/>
</dbReference>
<feature type="domain" description="Helicase C-terminal" evidence="7">
    <location>
        <begin position="336"/>
        <end position="506"/>
    </location>
</feature>
<evidence type="ECO:0000256" key="5">
    <source>
        <dbReference type="SAM" id="MobiDB-lite"/>
    </source>
</evidence>
<evidence type="ECO:0000256" key="4">
    <source>
        <dbReference type="ARBA" id="ARBA00022840"/>
    </source>
</evidence>
<dbReference type="InterPro" id="IPR014001">
    <property type="entry name" value="Helicase_ATP-bd"/>
</dbReference>
<dbReference type="InterPro" id="IPR048333">
    <property type="entry name" value="HA2_WH"/>
</dbReference>
<dbReference type="FunFam" id="1.20.120.1080:FF:000005">
    <property type="entry name" value="ATP-dependent helicase HrpA"/>
    <property type="match status" value="1"/>
</dbReference>
<dbReference type="NCBIfam" id="TIGR01967">
    <property type="entry name" value="DEAH_box_HrpA"/>
    <property type="match status" value="1"/>
</dbReference>
<evidence type="ECO:0000256" key="3">
    <source>
        <dbReference type="ARBA" id="ARBA00022806"/>
    </source>
</evidence>
<dbReference type="Proteomes" id="UP000269019">
    <property type="component" value="Chromosome"/>
</dbReference>
<dbReference type="Pfam" id="PF00271">
    <property type="entry name" value="Helicase_C"/>
    <property type="match status" value="1"/>
</dbReference>
<dbReference type="Gene3D" id="3.40.50.300">
    <property type="entry name" value="P-loop containing nucleotide triphosphate hydrolases"/>
    <property type="match status" value="2"/>
</dbReference>
<evidence type="ECO:0000313" key="8">
    <source>
        <dbReference type="EMBL" id="AZA13759.1"/>
    </source>
</evidence>
<dbReference type="RefSeq" id="WP_123928269.1">
    <property type="nucleotide sequence ID" value="NZ_CP033896.1"/>
</dbReference>
<dbReference type="Pfam" id="PF11898">
    <property type="entry name" value="DUF3418"/>
    <property type="match status" value="1"/>
</dbReference>
<feature type="region of interest" description="Disordered" evidence="5">
    <location>
        <begin position="1"/>
        <end position="65"/>
    </location>
</feature>
<evidence type="ECO:0000256" key="2">
    <source>
        <dbReference type="ARBA" id="ARBA00022801"/>
    </source>
</evidence>
<dbReference type="NCBIfam" id="NF008348">
    <property type="entry name" value="PRK11131.1"/>
    <property type="match status" value="1"/>
</dbReference>
<dbReference type="FunFam" id="3.40.50.300:FF:000575">
    <property type="entry name" value="ATP-dependent helicase hrpA"/>
    <property type="match status" value="1"/>
</dbReference>
<organism evidence="8 9">
    <name type="scientific">Corynebacterium choanae</name>
    <dbReference type="NCBI Taxonomy" id="1862358"/>
    <lineage>
        <taxon>Bacteria</taxon>
        <taxon>Bacillati</taxon>
        <taxon>Actinomycetota</taxon>
        <taxon>Actinomycetes</taxon>
        <taxon>Mycobacteriales</taxon>
        <taxon>Corynebacteriaceae</taxon>
        <taxon>Corynebacterium</taxon>
    </lineage>
</organism>
<dbReference type="PANTHER" id="PTHR18934:SF99">
    <property type="entry name" value="ATP-DEPENDENT RNA HELICASE DHX37-RELATED"/>
    <property type="match status" value="1"/>
</dbReference>
<keyword evidence="1" id="KW-0547">Nucleotide-binding</keyword>
<dbReference type="Gene3D" id="1.20.120.1080">
    <property type="match status" value="1"/>
</dbReference>
<dbReference type="SUPFAM" id="SSF52540">
    <property type="entry name" value="P-loop containing nucleoside triphosphate hydrolases"/>
    <property type="match status" value="1"/>
</dbReference>
<dbReference type="PROSITE" id="PS51194">
    <property type="entry name" value="HELICASE_CTER"/>
    <property type="match status" value="1"/>
</dbReference>
<dbReference type="InterPro" id="IPR003593">
    <property type="entry name" value="AAA+_ATPase"/>
</dbReference>
<name>A0A3G6J7A6_9CORY</name>
<dbReference type="CDD" id="cd17989">
    <property type="entry name" value="DEXHc_HrpA"/>
    <property type="match status" value="1"/>
</dbReference>
<dbReference type="Pfam" id="PF04408">
    <property type="entry name" value="WHD_HA2"/>
    <property type="match status" value="1"/>
</dbReference>
<reference evidence="8 9" key="1">
    <citation type="submission" date="2018-11" db="EMBL/GenBank/DDBJ databases">
        <authorList>
            <person name="Kleinhagauer T."/>
            <person name="Glaeser S.P."/>
            <person name="Spergser J."/>
            <person name="Ruckert C."/>
            <person name="Kaempfer P."/>
            <person name="Busse H.-J."/>
        </authorList>
    </citation>
    <scope>NUCLEOTIDE SEQUENCE [LARGE SCALE GENOMIC DNA]</scope>
    <source>
        <strain evidence="8 9">200CH</strain>
    </source>
</reference>
<sequence>MTAYPQHTGNNEAGHSNSTAHPPANHTAADKNATPQPRSNKARHPQRTHRTNGKKASKQHDDARQTAPTIAELREQLDEMTTANQRRFRARLHKARSPQARRAIANDIARARADYAAKLAAIPPITYPEQLPVTARRDDIAEAINTHQVVIIAGETGSGKTTQIPKICLELGRGRHGMIGHTQPRRLAARTVAERIADELAQPIGTTVGYAIRFDDRVSNTTAIKLMTDGILLTEMTRDRYLNAYDTIIIDEAHERSLNIDFLLGYLKEILPKRPDLKVIITSATIDPERFANHFTDSAGNPAPIIEVSGRTYPVEIRYRPLVHTDADGKEFDIDPIDGLLDALKELMREGSGDILCFFAGEADIRDAQEAIEGAKFTNVEVVPLFGRLSNQDQHKVFRPHSRRRIVLATNIAETSLTVPGIHYVVDTGFARISRYSSRTKVQRLPIEPISQASAQQRSGRCGRVADGVAIRLYSEQDFLARPEFTDPEILRTSLAAVILQMAALRLGDITEFPFIEPPETKQVRDGLLLLHELGALDNQEVSGGPKLTDIGRALARIPVDPRMGRMLYEARTNGVLYEVMIIVAALTIQDVRERPLEFQAQADQAHARFHHATSDFLAYLQLWRYLTSQRAALSGNQFRKTLAREYLHYMRVREWFDLLRQLNSVVEQLGWNVTETLPETVDEDRIHQSLLAGLLSHIGVKQADSKEYAGARNTKFMIFPGSRLAKKPPQAVMAAELVETSRLWARDVGKIQLSWVESLAPHLLRHNYSEPHWSTKRRAAMVYQKSTLYGVTVVTDRLVPYHRVDPHAARSLFIRHALVYGEWSTHHEFFHNNRRKLDEAVELEEKARRRDIVVDEDTLFDFYDAKLPASITTGTLFDHWWKKQRRSNPALLDFDPDALIADADHDVTEVAFPDRWRQGSIDYELRYHFAPGAADDGVTVAVAVPLLGNIRDEGFDWLVPGLREELVTELIRTLPKPLRRTVVPAPEYARRALDYLKPYHGTITEQLGDILRSFGAAGIDAQDFQPNKLPPHLQMSFAAIDKSGKVIDRDRDLSALKSRNQGQISSSLGKVAKTHATKAAPNWDERIGDVAEEVTTTVDGQHVTAFPALTVTAAGVEVVVYPTKAQADAALLTANLTLLSRAVTISDKQMVKGLPLQQRVAIDRYPHGGLAGLVEDAKMAVIRDLLMQQGEPARTLEAFEELKTRLAPEVPKRVRQVVVALAPGIAAYVNMQQELQQWQGPAIDEMIEQLAAMLPPHAIARFGATKLIHLPRYIEAMQRRLELMSQDPDRDADLQDQVLEAQQYLAKRLEKLPANRANSAAAKEIFWMIEELRVSLFAQQLKTPKPVSVKRIQKAVDKLR</sequence>
<feature type="domain" description="Helicase ATP-binding" evidence="6">
    <location>
        <begin position="141"/>
        <end position="295"/>
    </location>
</feature>
<gene>
    <name evidence="8" type="primary">hrpB1</name>
    <name evidence="8" type="ORF">CCHOA_06835</name>
</gene>
<keyword evidence="3 8" id="KW-0347">Helicase</keyword>
<dbReference type="SMART" id="SM00847">
    <property type="entry name" value="HA2"/>
    <property type="match status" value="1"/>
</dbReference>
<keyword evidence="9" id="KW-1185">Reference proteome</keyword>
<dbReference type="GO" id="GO:0003724">
    <property type="term" value="F:RNA helicase activity"/>
    <property type="evidence" value="ECO:0007669"/>
    <property type="project" value="UniProtKB-EC"/>
</dbReference>
<keyword evidence="4" id="KW-0067">ATP-binding</keyword>
<dbReference type="OrthoDB" id="9805617at2"/>
<dbReference type="EMBL" id="CP033896">
    <property type="protein sequence ID" value="AZA13759.1"/>
    <property type="molecule type" value="Genomic_DNA"/>
</dbReference>
<dbReference type="SMART" id="SM00487">
    <property type="entry name" value="DEXDc"/>
    <property type="match status" value="1"/>
</dbReference>
<dbReference type="InterPro" id="IPR001650">
    <property type="entry name" value="Helicase_C-like"/>
</dbReference>
<dbReference type="SMART" id="SM00490">
    <property type="entry name" value="HELICc"/>
    <property type="match status" value="1"/>
</dbReference>
<dbReference type="GO" id="GO:0016787">
    <property type="term" value="F:hydrolase activity"/>
    <property type="evidence" value="ECO:0007669"/>
    <property type="project" value="UniProtKB-KW"/>
</dbReference>
<dbReference type="InterPro" id="IPR007502">
    <property type="entry name" value="Helicase-assoc_dom"/>
</dbReference>
<dbReference type="Pfam" id="PF00270">
    <property type="entry name" value="DEAD"/>
    <property type="match status" value="1"/>
</dbReference>
<evidence type="ECO:0000259" key="7">
    <source>
        <dbReference type="PROSITE" id="PS51194"/>
    </source>
</evidence>
<accession>A0A3G6J7A6</accession>
<dbReference type="EC" id="3.6.4.13" evidence="8"/>
<dbReference type="GO" id="GO:0003723">
    <property type="term" value="F:RNA binding"/>
    <property type="evidence" value="ECO:0007669"/>
    <property type="project" value="TreeGrafter"/>
</dbReference>
<evidence type="ECO:0000313" key="9">
    <source>
        <dbReference type="Proteomes" id="UP000269019"/>
    </source>
</evidence>
<dbReference type="InterPro" id="IPR010222">
    <property type="entry name" value="RNA_helicase_HrpA"/>
</dbReference>
<dbReference type="Pfam" id="PF07717">
    <property type="entry name" value="OB_NTP_bind"/>
    <property type="match status" value="1"/>
</dbReference>
<keyword evidence="2 8" id="KW-0378">Hydrolase</keyword>
<evidence type="ECO:0000256" key="1">
    <source>
        <dbReference type="ARBA" id="ARBA00022741"/>
    </source>
</evidence>
<dbReference type="InterPro" id="IPR024590">
    <property type="entry name" value="HrpA_C"/>
</dbReference>
<dbReference type="InterPro" id="IPR027417">
    <property type="entry name" value="P-loop_NTPase"/>
</dbReference>
<dbReference type="SMART" id="SM00382">
    <property type="entry name" value="AAA"/>
    <property type="match status" value="1"/>
</dbReference>
<dbReference type="PANTHER" id="PTHR18934">
    <property type="entry name" value="ATP-DEPENDENT RNA HELICASE"/>
    <property type="match status" value="1"/>
</dbReference>
<dbReference type="PROSITE" id="PS51192">
    <property type="entry name" value="HELICASE_ATP_BIND_1"/>
    <property type="match status" value="1"/>
</dbReference>
<proteinExistence type="predicted"/>